<evidence type="ECO:0000313" key="2">
    <source>
        <dbReference type="Proteomes" id="UP000188532"/>
    </source>
</evidence>
<name>A0A1V3WMV8_MYCKA</name>
<organism evidence="1 2">
    <name type="scientific">Mycobacterium kansasii</name>
    <dbReference type="NCBI Taxonomy" id="1768"/>
    <lineage>
        <taxon>Bacteria</taxon>
        <taxon>Bacillati</taxon>
        <taxon>Actinomycetota</taxon>
        <taxon>Actinomycetes</taxon>
        <taxon>Mycobacteriales</taxon>
        <taxon>Mycobacteriaceae</taxon>
        <taxon>Mycobacterium</taxon>
    </lineage>
</organism>
<proteinExistence type="predicted"/>
<dbReference type="EMBL" id="MVBN01000008">
    <property type="protein sequence ID" value="OOK68313.1"/>
    <property type="molecule type" value="Genomic_DNA"/>
</dbReference>
<comment type="caution">
    <text evidence="1">The sequence shown here is derived from an EMBL/GenBank/DDBJ whole genome shotgun (WGS) entry which is preliminary data.</text>
</comment>
<reference evidence="1 2" key="1">
    <citation type="submission" date="2017-02" db="EMBL/GenBank/DDBJ databases">
        <title>Complete genome sequences of Mycobacterium kansasii strains isolated from rhesus macaques.</title>
        <authorList>
            <person name="Panda A."/>
            <person name="Nagaraj S."/>
            <person name="Zhao X."/>
            <person name="Tettelin H."/>
            <person name="Detolla L.J."/>
        </authorList>
    </citation>
    <scope>NUCLEOTIDE SEQUENCE [LARGE SCALE GENOMIC DNA]</scope>
    <source>
        <strain evidence="1 2">11-3469</strain>
    </source>
</reference>
<gene>
    <name evidence="1" type="ORF">BZL29_6992</name>
</gene>
<sequence>MLISFGASRNGVEVKEAIRRYGEWERISQSALPLHLGGAHFVTGQAAVELQIILDLERRGVDIGIAAASRPNSAVPSGTMFRRRKTTRLRLTFTPRPAAAPTEARHRIRSSRFIGGRSTRVDGCTCCTRWNGFSWTAAMQ</sequence>
<dbReference type="AlphaFoldDB" id="A0A1V3WMV8"/>
<evidence type="ECO:0000313" key="1">
    <source>
        <dbReference type="EMBL" id="OOK68313.1"/>
    </source>
</evidence>
<dbReference type="Proteomes" id="UP000188532">
    <property type="component" value="Unassembled WGS sequence"/>
</dbReference>
<accession>A0A1V3WMV8</accession>
<protein>
    <submittedName>
        <fullName evidence="1">Uncharacterized protein</fullName>
    </submittedName>
</protein>